<dbReference type="AlphaFoldDB" id="A0A0L6VR78"/>
<gene>
    <name evidence="3" type="ORF">VP01_1234g2</name>
</gene>
<feature type="domain" description="Tet-like 2OG-Fe(II) oxygenase" evidence="2">
    <location>
        <begin position="169"/>
        <end position="231"/>
    </location>
</feature>
<keyword evidence="1" id="KW-0812">Transmembrane</keyword>
<reference evidence="3 4" key="1">
    <citation type="submission" date="2015-08" db="EMBL/GenBank/DDBJ databases">
        <title>Next Generation Sequencing and Analysis of the Genome of Puccinia sorghi L Schw, the Causal Agent of Maize Common Rust.</title>
        <authorList>
            <person name="Rochi L."/>
            <person name="Burguener G."/>
            <person name="Darino M."/>
            <person name="Turjanski A."/>
            <person name="Kreff E."/>
            <person name="Dieguez M.J."/>
            <person name="Sacco F."/>
        </authorList>
    </citation>
    <scope>NUCLEOTIDE SEQUENCE [LARGE SCALE GENOMIC DNA]</scope>
    <source>
        <strain evidence="3 4">RO10H11247</strain>
    </source>
</reference>
<feature type="transmembrane region" description="Helical" evidence="1">
    <location>
        <begin position="234"/>
        <end position="253"/>
    </location>
</feature>
<organism evidence="3 4">
    <name type="scientific">Puccinia sorghi</name>
    <dbReference type="NCBI Taxonomy" id="27349"/>
    <lineage>
        <taxon>Eukaryota</taxon>
        <taxon>Fungi</taxon>
        <taxon>Dikarya</taxon>
        <taxon>Basidiomycota</taxon>
        <taxon>Pucciniomycotina</taxon>
        <taxon>Pucciniomycetes</taxon>
        <taxon>Pucciniales</taxon>
        <taxon>Pucciniaceae</taxon>
        <taxon>Puccinia</taxon>
    </lineage>
</organism>
<keyword evidence="1" id="KW-0472">Membrane</keyword>
<keyword evidence="1" id="KW-1133">Transmembrane helix</keyword>
<protein>
    <recommendedName>
        <fullName evidence="2">Tet-like 2OG-Fe(II) oxygenase domain-containing protein</fullName>
    </recommendedName>
</protein>
<dbReference type="VEuPathDB" id="FungiDB:VP01_1234g2"/>
<dbReference type="EMBL" id="LAVV01002610">
    <property type="protein sequence ID" value="KNZ62695.1"/>
    <property type="molecule type" value="Genomic_DNA"/>
</dbReference>
<evidence type="ECO:0000313" key="4">
    <source>
        <dbReference type="Proteomes" id="UP000037035"/>
    </source>
</evidence>
<accession>A0A0L6VR78</accession>
<dbReference type="InterPro" id="IPR046798">
    <property type="entry name" value="2OG-FeII_Oxy_6"/>
</dbReference>
<evidence type="ECO:0000313" key="3">
    <source>
        <dbReference type="EMBL" id="KNZ62695.1"/>
    </source>
</evidence>
<evidence type="ECO:0000256" key="1">
    <source>
        <dbReference type="SAM" id="Phobius"/>
    </source>
</evidence>
<sequence length="255" mass="29189">MGQELVFKPTWTLPDLPVGRSYPSLGPESLGHISTLVPCNPCYYLYLTAQDLVLLPDFLAHHGLLASLLSNFIPFKLWILLSNHFTNFSASIPLLNQPIRIPTSQMAFDILGRCIFWDGKRDTKTSHCSINLSASQPVKWPLICWEDVYSGMAKGIQRVLRNWHDGYSSKEDPTGFTFHLSFTISNCANLPHKDNNASPFTFVMWMPIKQTMGNLLEYKFEVQGGEFVFSDDSWSLMPFIFLLKFFWLSYFLVID</sequence>
<dbReference type="STRING" id="27349.A0A0L6VR78"/>
<keyword evidence="4" id="KW-1185">Reference proteome</keyword>
<name>A0A0L6VR78_9BASI</name>
<proteinExistence type="predicted"/>
<evidence type="ECO:0000259" key="2">
    <source>
        <dbReference type="Pfam" id="PF20515"/>
    </source>
</evidence>
<dbReference type="Pfam" id="PF20515">
    <property type="entry name" value="2OG-FeII_Oxy_6"/>
    <property type="match status" value="1"/>
</dbReference>
<comment type="caution">
    <text evidence="3">The sequence shown here is derived from an EMBL/GenBank/DDBJ whole genome shotgun (WGS) entry which is preliminary data.</text>
</comment>
<dbReference type="Proteomes" id="UP000037035">
    <property type="component" value="Unassembled WGS sequence"/>
</dbReference>
<dbReference type="OrthoDB" id="2496844at2759"/>